<sequence length="122" mass="13881">MRVAMSHALVKKTPRTDACIRSRVFFCKHTANAATTRNAKHSEFVGMATLRLDALTGRSEGLGEPKSACGLCSFLKKQILWNMIETVRWHKSNECNCNLGVLLWKISCTRMRCCLICIWYQL</sequence>
<proteinExistence type="predicted"/>
<dbReference type="HOGENOM" id="CLU_2023260_0_0_9"/>
<evidence type="ECO:0000313" key="2">
    <source>
        <dbReference type="Proteomes" id="UP000005753"/>
    </source>
</evidence>
<organism evidence="1 2">
    <name type="scientific">Eubacterium cellulosolvens (strain ATCC 43171 / JCM 9499 / 6)</name>
    <name type="common">Cillobacterium cellulosolvens</name>
    <dbReference type="NCBI Taxonomy" id="633697"/>
    <lineage>
        <taxon>Bacteria</taxon>
        <taxon>Bacillati</taxon>
        <taxon>Bacillota</taxon>
        <taxon>Clostridia</taxon>
        <taxon>Eubacteriales</taxon>
        <taxon>Eubacteriaceae</taxon>
        <taxon>Eubacterium</taxon>
    </lineage>
</organism>
<accession>I5ASR6</accession>
<protein>
    <submittedName>
        <fullName evidence="1">Uncharacterized protein</fullName>
    </submittedName>
</protein>
<reference evidence="1 2" key="1">
    <citation type="submission" date="2010-08" db="EMBL/GenBank/DDBJ databases">
        <authorList>
            <consortium name="US DOE Joint Genome Institute (JGI-PGF)"/>
            <person name="Lucas S."/>
            <person name="Copeland A."/>
            <person name="Lapidus A."/>
            <person name="Cheng J.-F."/>
            <person name="Bruce D."/>
            <person name="Goodwin L."/>
            <person name="Pitluck S."/>
            <person name="Land M.L."/>
            <person name="Hauser L."/>
            <person name="Chang Y.-J."/>
            <person name="Anderson I.J."/>
            <person name="Johnson E."/>
            <person name="Mulhopadhyay B."/>
            <person name="Kyrpides N."/>
            <person name="Woyke T.J."/>
        </authorList>
    </citation>
    <scope>NUCLEOTIDE SEQUENCE [LARGE SCALE GENOMIC DNA]</scope>
    <source>
        <strain evidence="1 2">6</strain>
    </source>
</reference>
<dbReference type="STRING" id="633697.EubceDRAFT1_1014"/>
<reference evidence="1 2" key="2">
    <citation type="submission" date="2012-02" db="EMBL/GenBank/DDBJ databases">
        <title>Improved High-Quality Draft sequence of Eubacterium cellulosolvens 6.</title>
        <authorList>
            <consortium name="US DOE Joint Genome Institute"/>
            <person name="Lucas S."/>
            <person name="Han J."/>
            <person name="Lapidus A."/>
            <person name="Cheng J.-F."/>
            <person name="Goodwin L."/>
            <person name="Pitluck S."/>
            <person name="Peters L."/>
            <person name="Mikhailova N."/>
            <person name="Gu W."/>
            <person name="Detter J.C."/>
            <person name="Han C."/>
            <person name="Tapia R."/>
            <person name="Land M."/>
            <person name="Hauser L."/>
            <person name="Kyrpides N."/>
            <person name="Ivanova N."/>
            <person name="Pagani I."/>
            <person name="Johnson E."/>
            <person name="Mukhopadhyay B."/>
            <person name="Anderson I."/>
            <person name="Woyke T."/>
        </authorList>
    </citation>
    <scope>NUCLEOTIDE SEQUENCE [LARGE SCALE GENOMIC DNA]</scope>
    <source>
        <strain evidence="1 2">6</strain>
    </source>
</reference>
<gene>
    <name evidence="1" type="ORF">EubceDRAFT1_1014</name>
</gene>
<dbReference type="EMBL" id="CM001487">
    <property type="protein sequence ID" value="EIM56839.1"/>
    <property type="molecule type" value="Genomic_DNA"/>
</dbReference>
<evidence type="ECO:0000313" key="1">
    <source>
        <dbReference type="EMBL" id="EIM56839.1"/>
    </source>
</evidence>
<keyword evidence="2" id="KW-1185">Reference proteome</keyword>
<dbReference type="Proteomes" id="UP000005753">
    <property type="component" value="Chromosome"/>
</dbReference>
<dbReference type="AlphaFoldDB" id="I5ASR6"/>
<name>I5ASR6_EUBC6</name>